<reference evidence="2" key="2">
    <citation type="submission" date="2016-06" db="EMBL/GenBank/DDBJ databases">
        <title>The genome of a short-lived fish provides insights into sex chromosome evolution and the genetic control of aging.</title>
        <authorList>
            <person name="Reichwald K."/>
            <person name="Felder M."/>
            <person name="Petzold A."/>
            <person name="Koch P."/>
            <person name="Groth M."/>
            <person name="Platzer M."/>
        </authorList>
    </citation>
    <scope>NUCLEOTIDE SEQUENCE</scope>
    <source>
        <tissue evidence="2">Brain</tissue>
    </source>
</reference>
<sequence>SRKTLGSFLKAAKSNEEPSQAEDVASELQSYLLLSNRRGGPLILVEEAQGRISKTVCAGQEIPLHSCHKFPF</sequence>
<accession>A0A1A8L560</accession>
<feature type="non-terminal residue" evidence="2">
    <location>
        <position position="72"/>
    </location>
</feature>
<proteinExistence type="predicted"/>
<organism evidence="2">
    <name type="scientific">Nothobranchius pienaari</name>
    <dbReference type="NCBI Taxonomy" id="704102"/>
    <lineage>
        <taxon>Eukaryota</taxon>
        <taxon>Metazoa</taxon>
        <taxon>Chordata</taxon>
        <taxon>Craniata</taxon>
        <taxon>Vertebrata</taxon>
        <taxon>Euteleostomi</taxon>
        <taxon>Actinopterygii</taxon>
        <taxon>Neopterygii</taxon>
        <taxon>Teleostei</taxon>
        <taxon>Neoteleostei</taxon>
        <taxon>Acanthomorphata</taxon>
        <taxon>Ovalentaria</taxon>
        <taxon>Atherinomorphae</taxon>
        <taxon>Cyprinodontiformes</taxon>
        <taxon>Nothobranchiidae</taxon>
        <taxon>Nothobranchius</taxon>
    </lineage>
</organism>
<evidence type="ECO:0000313" key="2">
    <source>
        <dbReference type="EMBL" id="SBR39029.1"/>
    </source>
</evidence>
<dbReference type="AlphaFoldDB" id="A0A1A8L560"/>
<feature type="non-terminal residue" evidence="2">
    <location>
        <position position="1"/>
    </location>
</feature>
<name>A0A1A8L560_9TELE</name>
<gene>
    <name evidence="2" type="primary">CT583712.1</name>
</gene>
<reference evidence="2" key="1">
    <citation type="submission" date="2016-05" db="EMBL/GenBank/DDBJ databases">
        <authorList>
            <person name="Lavstsen T."/>
            <person name="Jespersen J.S."/>
        </authorList>
    </citation>
    <scope>NUCLEOTIDE SEQUENCE</scope>
    <source>
        <tissue evidence="2">Brain</tissue>
    </source>
</reference>
<evidence type="ECO:0000256" key="1">
    <source>
        <dbReference type="SAM" id="MobiDB-lite"/>
    </source>
</evidence>
<protein>
    <submittedName>
        <fullName evidence="2">Uncharacterized protein</fullName>
    </submittedName>
</protein>
<dbReference type="EMBL" id="HAEF01001647">
    <property type="protein sequence ID" value="SBR39029.1"/>
    <property type="molecule type" value="Transcribed_RNA"/>
</dbReference>
<feature type="region of interest" description="Disordered" evidence="1">
    <location>
        <begin position="1"/>
        <end position="21"/>
    </location>
</feature>